<keyword evidence="2" id="KW-0812">Transmembrane</keyword>
<protein>
    <recommendedName>
        <fullName evidence="6">Extracellular membrane protein CFEM domain-containing protein</fullName>
    </recommendedName>
</protein>
<evidence type="ECO:0000313" key="4">
    <source>
        <dbReference type="EMBL" id="EGS21272.1"/>
    </source>
</evidence>
<evidence type="ECO:0000256" key="3">
    <source>
        <dbReference type="SAM" id="SignalP"/>
    </source>
</evidence>
<dbReference type="KEGG" id="cthr:CTHT_0031250"/>
<dbReference type="OMA" id="RAPLMRQ"/>
<evidence type="ECO:0008006" key="6">
    <source>
        <dbReference type="Google" id="ProtNLM"/>
    </source>
</evidence>
<proteinExistence type="predicted"/>
<dbReference type="GeneID" id="18257163"/>
<evidence type="ECO:0000256" key="1">
    <source>
        <dbReference type="SAM" id="MobiDB-lite"/>
    </source>
</evidence>
<keyword evidence="3" id="KW-0732">Signal</keyword>
<feature type="region of interest" description="Disordered" evidence="1">
    <location>
        <begin position="291"/>
        <end position="314"/>
    </location>
</feature>
<keyword evidence="2" id="KW-1133">Transmembrane helix</keyword>
<gene>
    <name evidence="4" type="ORF">CTHT_0031250</name>
</gene>
<organism evidence="5">
    <name type="scientific">Chaetomium thermophilum (strain DSM 1495 / CBS 144.50 / IMI 039719)</name>
    <name type="common">Thermochaetoides thermophila</name>
    <dbReference type="NCBI Taxonomy" id="759272"/>
    <lineage>
        <taxon>Eukaryota</taxon>
        <taxon>Fungi</taxon>
        <taxon>Dikarya</taxon>
        <taxon>Ascomycota</taxon>
        <taxon>Pezizomycotina</taxon>
        <taxon>Sordariomycetes</taxon>
        <taxon>Sordariomycetidae</taxon>
        <taxon>Sordariales</taxon>
        <taxon>Chaetomiaceae</taxon>
        <taxon>Thermochaetoides</taxon>
    </lineage>
</organism>
<feature type="transmembrane region" description="Helical" evidence="2">
    <location>
        <begin position="218"/>
        <end position="239"/>
    </location>
</feature>
<dbReference type="HOGENOM" id="CLU_060171_0_0_1"/>
<dbReference type="EMBL" id="GL988041">
    <property type="protein sequence ID" value="EGS21272.1"/>
    <property type="molecule type" value="Genomic_DNA"/>
</dbReference>
<dbReference type="RefSeq" id="XP_006693568.1">
    <property type="nucleotide sequence ID" value="XM_006693505.1"/>
</dbReference>
<dbReference type="eggNOG" id="ENOG502RJUX">
    <property type="taxonomic scope" value="Eukaryota"/>
</dbReference>
<feature type="compositionally biased region" description="Polar residues" evidence="1">
    <location>
        <begin position="139"/>
        <end position="156"/>
    </location>
</feature>
<feature type="chain" id="PRO_5003409302" description="Extracellular membrane protein CFEM domain-containing protein" evidence="3">
    <location>
        <begin position="20"/>
        <end position="314"/>
    </location>
</feature>
<keyword evidence="2" id="KW-0472">Membrane</keyword>
<feature type="signal peptide" evidence="3">
    <location>
        <begin position="1"/>
        <end position="19"/>
    </location>
</feature>
<evidence type="ECO:0000313" key="5">
    <source>
        <dbReference type="Proteomes" id="UP000008066"/>
    </source>
</evidence>
<dbReference type="Proteomes" id="UP000008066">
    <property type="component" value="Unassembled WGS sequence"/>
</dbReference>
<sequence>MRNPLITSLAVASATLASAGRLECLYTRSQELSKAASCGYQDSLNNCFSHIPLTTIPEALISEVEKCFVNAGCTDAEAEIEAFWVLQQCDKPTPDLRRNLRGGSDPAKPVIAREPLGAMAARAAMPVVTAAMHEPRQANDATPVTTTNERASSPSPCFTDKPTSVKICPSQPPGSKLTCHYQETTVPVCREELICRSDNQGNPSCMWKQTDFGTDGTIIAIIFASAVAISIVSVCFMCCKERREQTRLRKEAEAAKIAKEAKIEQTVAAKRPGVSVTGGVGASAAAEASQPLMYQGGAQPGNPFGDGQDHPALR</sequence>
<accession>G0S4J7</accession>
<feature type="region of interest" description="Disordered" evidence="1">
    <location>
        <begin position="138"/>
        <end position="158"/>
    </location>
</feature>
<reference evidence="4 5" key="1">
    <citation type="journal article" date="2011" name="Cell">
        <title>Insight into structure and assembly of the nuclear pore complex by utilizing the genome of a eukaryotic thermophile.</title>
        <authorList>
            <person name="Amlacher S."/>
            <person name="Sarges P."/>
            <person name="Flemming D."/>
            <person name="van Noort V."/>
            <person name="Kunze R."/>
            <person name="Devos D.P."/>
            <person name="Arumugam M."/>
            <person name="Bork P."/>
            <person name="Hurt E."/>
        </authorList>
    </citation>
    <scope>NUCLEOTIDE SEQUENCE [LARGE SCALE GENOMIC DNA]</scope>
    <source>
        <strain evidence="5">DSM 1495 / CBS 144.50 / IMI 039719</strain>
    </source>
</reference>
<evidence type="ECO:0000256" key="2">
    <source>
        <dbReference type="SAM" id="Phobius"/>
    </source>
</evidence>
<dbReference type="AlphaFoldDB" id="G0S4J7"/>
<keyword evidence="5" id="KW-1185">Reference proteome</keyword>
<dbReference type="OrthoDB" id="3630276at2759"/>
<name>G0S4J7_CHATD</name>